<dbReference type="SUPFAM" id="SSF48452">
    <property type="entry name" value="TPR-like"/>
    <property type="match status" value="1"/>
</dbReference>
<dbReference type="OrthoDB" id="423802at2"/>
<dbReference type="Gene3D" id="1.25.40.10">
    <property type="entry name" value="Tetratricopeptide repeat domain"/>
    <property type="match status" value="1"/>
</dbReference>
<dbReference type="KEGG" id="amr:AM1_3174"/>
<dbReference type="InterPro" id="IPR019734">
    <property type="entry name" value="TPR_rpt"/>
</dbReference>
<feature type="repeat" description="TPR" evidence="1">
    <location>
        <begin position="41"/>
        <end position="74"/>
    </location>
</feature>
<evidence type="ECO:0000256" key="1">
    <source>
        <dbReference type="PROSITE-ProRule" id="PRU00339"/>
    </source>
</evidence>
<dbReference type="RefSeq" id="WP_012163592.1">
    <property type="nucleotide sequence ID" value="NC_009925.1"/>
</dbReference>
<sequence>MTDTTLDDVFKEALDRYQAGEPAEDLIPVFKDICDRARKSSPAWTCLAWLYLLAGKHNSAYKAAQKAVKLNPQDPQARVNLVVAMLETGQKGVRKHIEIVQQIAMAVPELRDELKESFDDGLKRKPDWASLERVQAWVFEG</sequence>
<evidence type="ECO:0000313" key="2">
    <source>
        <dbReference type="EMBL" id="ABW28170.1"/>
    </source>
</evidence>
<accession>B0CER5</accession>
<name>B0CER5_ACAM1</name>
<protein>
    <submittedName>
        <fullName evidence="2">TPR domain protein</fullName>
    </submittedName>
</protein>
<dbReference type="Proteomes" id="UP000000268">
    <property type="component" value="Chromosome"/>
</dbReference>
<dbReference type="HOGENOM" id="CLU_1814111_0_0_3"/>
<dbReference type="PROSITE" id="PS50005">
    <property type="entry name" value="TPR"/>
    <property type="match status" value="1"/>
</dbReference>
<reference evidence="2 3" key="1">
    <citation type="journal article" date="2008" name="Proc. Natl. Acad. Sci. U.S.A.">
        <title>Niche adaptation and genome expansion in the chlorophyll d-producing cyanobacterium Acaryochloris marina.</title>
        <authorList>
            <person name="Swingley W.D."/>
            <person name="Chen M."/>
            <person name="Cheung P.C."/>
            <person name="Conrad A.L."/>
            <person name="Dejesa L.C."/>
            <person name="Hao J."/>
            <person name="Honchak B.M."/>
            <person name="Karbach L.E."/>
            <person name="Kurdoglu A."/>
            <person name="Lahiri S."/>
            <person name="Mastrian S.D."/>
            <person name="Miyashita H."/>
            <person name="Page L."/>
            <person name="Ramakrishna P."/>
            <person name="Satoh S."/>
            <person name="Sattley W.M."/>
            <person name="Shimada Y."/>
            <person name="Taylor H.L."/>
            <person name="Tomo T."/>
            <person name="Tsuchiya T."/>
            <person name="Wang Z.T."/>
            <person name="Raymond J."/>
            <person name="Mimuro M."/>
            <person name="Blankenship R.E."/>
            <person name="Touchman J.W."/>
        </authorList>
    </citation>
    <scope>NUCLEOTIDE SEQUENCE [LARGE SCALE GENOMIC DNA]</scope>
    <source>
        <strain evidence="3">MBIC 11017</strain>
    </source>
</reference>
<evidence type="ECO:0000313" key="3">
    <source>
        <dbReference type="Proteomes" id="UP000000268"/>
    </source>
</evidence>
<dbReference type="InterPro" id="IPR011990">
    <property type="entry name" value="TPR-like_helical_dom_sf"/>
</dbReference>
<organism evidence="2 3">
    <name type="scientific">Acaryochloris marina (strain MBIC 11017)</name>
    <dbReference type="NCBI Taxonomy" id="329726"/>
    <lineage>
        <taxon>Bacteria</taxon>
        <taxon>Bacillati</taxon>
        <taxon>Cyanobacteriota</taxon>
        <taxon>Cyanophyceae</taxon>
        <taxon>Acaryochloridales</taxon>
        <taxon>Acaryochloridaceae</taxon>
        <taxon>Acaryochloris</taxon>
    </lineage>
</organism>
<dbReference type="SMART" id="SM00028">
    <property type="entry name" value="TPR"/>
    <property type="match status" value="1"/>
</dbReference>
<dbReference type="Pfam" id="PF13428">
    <property type="entry name" value="TPR_14"/>
    <property type="match status" value="1"/>
</dbReference>
<keyword evidence="3" id="KW-1185">Reference proteome</keyword>
<gene>
    <name evidence="2" type="ordered locus">AM1_3174</name>
</gene>
<keyword evidence="1" id="KW-0802">TPR repeat</keyword>
<dbReference type="EMBL" id="CP000828">
    <property type="protein sequence ID" value="ABW28170.1"/>
    <property type="molecule type" value="Genomic_DNA"/>
</dbReference>
<dbReference type="STRING" id="329726.AM1_3174"/>
<dbReference type="AlphaFoldDB" id="B0CER5"/>
<dbReference type="eggNOG" id="COG0457">
    <property type="taxonomic scope" value="Bacteria"/>
</dbReference>
<proteinExistence type="predicted"/>